<evidence type="ECO:0000313" key="2">
    <source>
        <dbReference type="EMBL" id="MFC3861824.1"/>
    </source>
</evidence>
<dbReference type="RefSeq" id="WP_380079102.1">
    <property type="nucleotide sequence ID" value="NZ_JBHRZF010000158.1"/>
</dbReference>
<keyword evidence="3" id="KW-1185">Reference proteome</keyword>
<reference evidence="3" key="1">
    <citation type="journal article" date="2019" name="Int. J. Syst. Evol. Microbiol.">
        <title>The Global Catalogue of Microorganisms (GCM) 10K type strain sequencing project: providing services to taxonomists for standard genome sequencing and annotation.</title>
        <authorList>
            <consortium name="The Broad Institute Genomics Platform"/>
            <consortium name="The Broad Institute Genome Sequencing Center for Infectious Disease"/>
            <person name="Wu L."/>
            <person name="Ma J."/>
        </authorList>
    </citation>
    <scope>NUCLEOTIDE SEQUENCE [LARGE SCALE GENOMIC DNA]</scope>
    <source>
        <strain evidence="3">CCTCC AB 2013263</strain>
    </source>
</reference>
<keyword evidence="1" id="KW-0732">Signal</keyword>
<name>A0ABV8A8V9_9DEIO</name>
<feature type="chain" id="PRO_5046045141" description="Lipoprotein" evidence="1">
    <location>
        <begin position="28"/>
        <end position="136"/>
    </location>
</feature>
<sequence length="136" mass="13960">MKRSAFLLCAPLLLVACSAPSTPPAPANIAGNWDMRLTFNPQDSVAFSLNLTQASGAVSGRVLVGGRDAEGNVFAAAGAPITGQVDGPSVTLNMPLRRNGSEVDYTFDGSVIGGVIKGVWKSSLSVRGNFLAVPAN</sequence>
<dbReference type="PROSITE" id="PS51257">
    <property type="entry name" value="PROKAR_LIPOPROTEIN"/>
    <property type="match status" value="1"/>
</dbReference>
<organism evidence="2 3">
    <name type="scientific">Deinococcus antarcticus</name>
    <dbReference type="NCBI Taxonomy" id="1298767"/>
    <lineage>
        <taxon>Bacteria</taxon>
        <taxon>Thermotogati</taxon>
        <taxon>Deinococcota</taxon>
        <taxon>Deinococci</taxon>
        <taxon>Deinococcales</taxon>
        <taxon>Deinococcaceae</taxon>
        <taxon>Deinococcus</taxon>
    </lineage>
</organism>
<evidence type="ECO:0008006" key="4">
    <source>
        <dbReference type="Google" id="ProtNLM"/>
    </source>
</evidence>
<accession>A0ABV8A8V9</accession>
<evidence type="ECO:0000256" key="1">
    <source>
        <dbReference type="SAM" id="SignalP"/>
    </source>
</evidence>
<comment type="caution">
    <text evidence="2">The sequence shown here is derived from an EMBL/GenBank/DDBJ whole genome shotgun (WGS) entry which is preliminary data.</text>
</comment>
<gene>
    <name evidence="2" type="ORF">ACFOPQ_13740</name>
</gene>
<dbReference type="Proteomes" id="UP001595748">
    <property type="component" value="Unassembled WGS sequence"/>
</dbReference>
<evidence type="ECO:0000313" key="3">
    <source>
        <dbReference type="Proteomes" id="UP001595748"/>
    </source>
</evidence>
<proteinExistence type="predicted"/>
<feature type="signal peptide" evidence="1">
    <location>
        <begin position="1"/>
        <end position="27"/>
    </location>
</feature>
<dbReference type="EMBL" id="JBHRZF010000158">
    <property type="protein sequence ID" value="MFC3861824.1"/>
    <property type="molecule type" value="Genomic_DNA"/>
</dbReference>
<protein>
    <recommendedName>
        <fullName evidence="4">Lipoprotein</fullName>
    </recommendedName>
</protein>